<protein>
    <recommendedName>
        <fullName evidence="7">DUF1740-domain-containing protein</fullName>
    </recommendedName>
</protein>
<dbReference type="Proteomes" id="UP000223968">
    <property type="component" value="Unassembled WGS sequence"/>
</dbReference>
<comment type="caution">
    <text evidence="5">The sequence shown here is derived from an EMBL/GenBank/DDBJ whole genome shotgun (WGS) entry which is preliminary data.</text>
</comment>
<proteinExistence type="inferred from homology"/>
<feature type="compositionally biased region" description="Basic and acidic residues" evidence="4">
    <location>
        <begin position="45"/>
        <end position="62"/>
    </location>
</feature>
<evidence type="ECO:0000256" key="2">
    <source>
        <dbReference type="ARBA" id="ARBA00009265"/>
    </source>
</evidence>
<dbReference type="AlphaFoldDB" id="A0A2B7XFP9"/>
<evidence type="ECO:0000313" key="5">
    <source>
        <dbReference type="EMBL" id="PGH07573.1"/>
    </source>
</evidence>
<dbReference type="Gene3D" id="1.25.40.10">
    <property type="entry name" value="Tetratricopeptide repeat domain"/>
    <property type="match status" value="1"/>
</dbReference>
<keyword evidence="6" id="KW-1185">Reference proteome</keyword>
<keyword evidence="3" id="KW-0539">Nucleus</keyword>
<sequence length="1135" mass="130019">MIDTVNGDSFEMDSGDTKDKKPIPKFASFKPKASPPAPSSASTDARSEYEKDRTSSRHERSRHDSRHSRPRDHSRSRKDGQDRHREHRTRHGREVVDLPAQRPESAQQRPSNREDHELYIIDKKGDKYNITYGGLHRYSIPQYYRVGSGRVIGLPPSYRIDLDALDGNNLVIRHNMGAYDSARHKYRELLRKQAKKETKLRVRPDPENNPAVDSQKDFLPLSSDGSRKRRRLHGAIYSRELTPDEDPIDYRSIEGKAKPSEEIPEDLEVVSDSDSASDDESARRRNAELSRRVTEHPDDLDGWLKLIDHQNSLVGVATSDGQRRLTTAEKRSVADIKMSMYEKALRKMPPKAPRDRLLLGMMEEASILYDTKALSNKWKDILRANPDYISLWIKFLDFQQTRFVSFTYEQCRSIFIDCLKINAYRRNSPELNVINVYLILRLSLFMRQAGFVEHAVGLWQALLEFNFFHAKAIEPSKDAGAATSAFCEFWDSEVARIGEIGAKGWDSTEGSAPDSKSDPASRGIDKRSVFESWEQSERYQMRYSRLPARTLDEVQEDDPYRVVISSDITDFLIPLSDVPDLLIGAFMIFCGLPTLSLSGNADVLAQWCRDPFIRNSLLDTSEEQSTIWFSEVAHAMEDPVQNHPHSFPLPTFVNNTDTLFGDESWFSGLRIWQSTYMSNQSPIDGEWVRRTMRHLVNRLPQHDDLAEYTAALEFFSNPNEAKKYTKSLLKKRSSDLRLYNIYALIEYRSNQISTAEHVWTTALSMSKSFKEENKVDNVLLWRTWIWEVLANQDNDKAIRLLLAIPHGTVDLSAFSSDAKSTASISPAEFLKTQRFLTEAQEHGLASRKPNTFVSATECLAMLTYFPRKFDIDSAINIYAVAHSRLPSHKLEKTIFSELLLQAKAKLLYHHATSTRIYKPSLLRTELTDSIFLFPENTIFLSLFTWNESRFRIEDRVRSVLRQNTAPTAHSNDDDNKKLTTDYSTHSTLIPHLFSIYTELHRGVSAGSTVHSARAAFESAVSSPSGQSSASIWKLYVLFELALSQWGRARDIFYRAIRACPWVKELVLLAFRERGLRELMGQDELRKVWNVLAEKELRVHVDLEEWFEERGQGREAGGEAGNLPFDMPEDASGDED</sequence>
<organism evidence="5 6">
    <name type="scientific">Helicocarpus griseus UAMH5409</name>
    <dbReference type="NCBI Taxonomy" id="1447875"/>
    <lineage>
        <taxon>Eukaryota</taxon>
        <taxon>Fungi</taxon>
        <taxon>Dikarya</taxon>
        <taxon>Ascomycota</taxon>
        <taxon>Pezizomycotina</taxon>
        <taxon>Eurotiomycetes</taxon>
        <taxon>Eurotiomycetidae</taxon>
        <taxon>Onygenales</taxon>
        <taxon>Ajellomycetaceae</taxon>
        <taxon>Helicocarpus</taxon>
    </lineage>
</organism>
<dbReference type="OrthoDB" id="297219at2759"/>
<dbReference type="GO" id="GO:0031048">
    <property type="term" value="P:regulatory ncRNA-mediated heterochromatin formation"/>
    <property type="evidence" value="ECO:0007669"/>
    <property type="project" value="TreeGrafter"/>
</dbReference>
<evidence type="ECO:0000256" key="3">
    <source>
        <dbReference type="ARBA" id="ARBA00023242"/>
    </source>
</evidence>
<feature type="compositionally biased region" description="Acidic residues" evidence="4">
    <location>
        <begin position="1126"/>
        <end position="1135"/>
    </location>
</feature>
<feature type="region of interest" description="Disordered" evidence="4">
    <location>
        <begin position="504"/>
        <end position="523"/>
    </location>
</feature>
<dbReference type="EMBL" id="PDNB01000108">
    <property type="protein sequence ID" value="PGH07573.1"/>
    <property type="molecule type" value="Genomic_DNA"/>
</dbReference>
<evidence type="ECO:0000256" key="4">
    <source>
        <dbReference type="SAM" id="MobiDB-lite"/>
    </source>
</evidence>
<reference evidence="5 6" key="1">
    <citation type="submission" date="2017-10" db="EMBL/GenBank/DDBJ databases">
        <title>Comparative genomics in systemic dimorphic fungi from Ajellomycetaceae.</title>
        <authorList>
            <person name="Munoz J.F."/>
            <person name="Mcewen J.G."/>
            <person name="Clay O.K."/>
            <person name="Cuomo C.A."/>
        </authorList>
    </citation>
    <scope>NUCLEOTIDE SEQUENCE [LARGE SCALE GENOMIC DNA]</scope>
    <source>
        <strain evidence="5 6">UAMH5409</strain>
    </source>
</reference>
<gene>
    <name evidence="5" type="ORF">AJ79_06243</name>
</gene>
<feature type="region of interest" description="Disordered" evidence="4">
    <location>
        <begin position="1109"/>
        <end position="1135"/>
    </location>
</feature>
<feature type="compositionally biased region" description="Basic and acidic residues" evidence="4">
    <location>
        <begin position="280"/>
        <end position="293"/>
    </location>
</feature>
<evidence type="ECO:0008006" key="7">
    <source>
        <dbReference type="Google" id="ProtNLM"/>
    </source>
</evidence>
<evidence type="ECO:0000313" key="6">
    <source>
        <dbReference type="Proteomes" id="UP000223968"/>
    </source>
</evidence>
<feature type="region of interest" description="Disordered" evidence="4">
    <location>
        <begin position="193"/>
        <end position="293"/>
    </location>
</feature>
<dbReference type="Pfam" id="PF08424">
    <property type="entry name" value="NRDE-2"/>
    <property type="match status" value="1"/>
</dbReference>
<accession>A0A2B7XFP9</accession>
<feature type="region of interest" description="Disordered" evidence="4">
    <location>
        <begin position="1"/>
        <end position="117"/>
    </location>
</feature>
<dbReference type="GO" id="GO:1902369">
    <property type="term" value="P:negative regulation of RNA catabolic process"/>
    <property type="evidence" value="ECO:0007669"/>
    <property type="project" value="TreeGrafter"/>
</dbReference>
<feature type="compositionally biased region" description="Basic and acidic residues" evidence="4">
    <location>
        <begin position="248"/>
        <end position="261"/>
    </location>
</feature>
<dbReference type="InterPro" id="IPR013633">
    <property type="entry name" value="NRDE-2"/>
</dbReference>
<feature type="compositionally biased region" description="Basic and acidic residues" evidence="4">
    <location>
        <begin position="71"/>
        <end position="84"/>
    </location>
</feature>
<dbReference type="InterPro" id="IPR011990">
    <property type="entry name" value="TPR-like_helical_dom_sf"/>
</dbReference>
<dbReference type="PANTHER" id="PTHR13471:SF0">
    <property type="entry name" value="NUCLEAR EXOSOME REGULATOR NRDE2"/>
    <property type="match status" value="1"/>
</dbReference>
<name>A0A2B7XFP9_9EURO</name>
<feature type="compositionally biased region" description="Acidic residues" evidence="4">
    <location>
        <begin position="262"/>
        <end position="279"/>
    </location>
</feature>
<feature type="compositionally biased region" description="Basic and acidic residues" evidence="4">
    <location>
        <begin position="193"/>
        <end position="206"/>
    </location>
</feature>
<comment type="subcellular location">
    <subcellularLocation>
        <location evidence="1">Nucleus</location>
    </subcellularLocation>
</comment>
<comment type="similarity">
    <text evidence="2">Belongs to the NRDE2 family.</text>
</comment>
<evidence type="ECO:0000256" key="1">
    <source>
        <dbReference type="ARBA" id="ARBA00004123"/>
    </source>
</evidence>
<dbReference type="GO" id="GO:0071013">
    <property type="term" value="C:catalytic step 2 spliceosome"/>
    <property type="evidence" value="ECO:0007669"/>
    <property type="project" value="TreeGrafter"/>
</dbReference>
<dbReference type="PANTHER" id="PTHR13471">
    <property type="entry name" value="TETRATRICOPEPTIDE-LIKE HELICAL"/>
    <property type="match status" value="1"/>
</dbReference>
<dbReference type="STRING" id="1447875.A0A2B7XFP9"/>